<keyword evidence="11" id="KW-1185">Reference proteome</keyword>
<dbReference type="InterPro" id="IPR007353">
    <property type="entry name" value="DUF421"/>
</dbReference>
<comment type="similarity">
    <text evidence="2">Belongs to the UPF0702 family.</text>
</comment>
<reference evidence="11" key="1">
    <citation type="journal article" date="2019" name="Int. J. Syst. Evol. Microbiol.">
        <title>The Global Catalogue of Microorganisms (GCM) 10K type strain sequencing project: providing services to taxonomists for standard genome sequencing and annotation.</title>
        <authorList>
            <consortium name="The Broad Institute Genomics Platform"/>
            <consortium name="The Broad Institute Genome Sequencing Center for Infectious Disease"/>
            <person name="Wu L."/>
            <person name="Ma J."/>
        </authorList>
    </citation>
    <scope>NUCLEOTIDE SEQUENCE [LARGE SCALE GENOMIC DNA]</scope>
    <source>
        <strain evidence="11">CCUG 56754</strain>
    </source>
</reference>
<dbReference type="PANTHER" id="PTHR34582:SF2">
    <property type="entry name" value="UPF0702 TRANSMEMBRANE PROTEIN YDFR"/>
    <property type="match status" value="1"/>
</dbReference>
<evidence type="ECO:0000256" key="3">
    <source>
        <dbReference type="ARBA" id="ARBA00022475"/>
    </source>
</evidence>
<evidence type="ECO:0000313" key="11">
    <source>
        <dbReference type="Proteomes" id="UP001597040"/>
    </source>
</evidence>
<proteinExistence type="inferred from homology"/>
<dbReference type="InterPro" id="IPR023090">
    <property type="entry name" value="UPF0702_alpha/beta_dom_sf"/>
</dbReference>
<dbReference type="PANTHER" id="PTHR34582">
    <property type="entry name" value="UPF0702 TRANSMEMBRANE PROTEIN YCAP"/>
    <property type="match status" value="1"/>
</dbReference>
<feature type="region of interest" description="Disordered" evidence="7">
    <location>
        <begin position="170"/>
        <end position="210"/>
    </location>
</feature>
<keyword evidence="5 8" id="KW-1133">Transmembrane helix</keyword>
<feature type="transmembrane region" description="Helical" evidence="8">
    <location>
        <begin position="6"/>
        <end position="24"/>
    </location>
</feature>
<evidence type="ECO:0000256" key="2">
    <source>
        <dbReference type="ARBA" id="ARBA00006448"/>
    </source>
</evidence>
<comment type="caution">
    <text evidence="10">The sequence shown here is derived from an EMBL/GenBank/DDBJ whole genome shotgun (WGS) entry which is preliminary data.</text>
</comment>
<gene>
    <name evidence="10" type="ORF">ACFQ3N_11955</name>
</gene>
<evidence type="ECO:0000256" key="4">
    <source>
        <dbReference type="ARBA" id="ARBA00022692"/>
    </source>
</evidence>
<evidence type="ECO:0000256" key="7">
    <source>
        <dbReference type="SAM" id="MobiDB-lite"/>
    </source>
</evidence>
<feature type="compositionally biased region" description="Polar residues" evidence="7">
    <location>
        <begin position="170"/>
        <end position="188"/>
    </location>
</feature>
<name>A0ABW3LL29_9BACI</name>
<accession>A0ABW3LL29</accession>
<evidence type="ECO:0000256" key="6">
    <source>
        <dbReference type="ARBA" id="ARBA00023136"/>
    </source>
</evidence>
<organism evidence="10 11">
    <name type="scientific">Virgibacillus byunsanensis</name>
    <dbReference type="NCBI Taxonomy" id="570945"/>
    <lineage>
        <taxon>Bacteria</taxon>
        <taxon>Bacillati</taxon>
        <taxon>Bacillota</taxon>
        <taxon>Bacilli</taxon>
        <taxon>Bacillales</taxon>
        <taxon>Bacillaceae</taxon>
        <taxon>Virgibacillus</taxon>
    </lineage>
</organism>
<protein>
    <submittedName>
        <fullName evidence="10">DUF421 domain-containing protein</fullName>
    </submittedName>
</protein>
<sequence>MELDWIWKAIVIVIGGTFLLRFAGRKSIAQMTLAQTVIMIAIGSLLIQPVAGDNIWRTLGAGAVLVATLFVLEFVQVKGDPFEKLITGKSKVLIENGTINEKNLKKLRLTVDQLEMNLRQQNVMRISDVKWATLEPNGQVGYTLKDEAQTVTKKDLQLLRNDIQQTINNALSGGQQPNQINNQYTPPNQEDIFKEVQQKGHQQDPPERLR</sequence>
<evidence type="ECO:0000256" key="1">
    <source>
        <dbReference type="ARBA" id="ARBA00004651"/>
    </source>
</evidence>
<keyword evidence="6 8" id="KW-0472">Membrane</keyword>
<keyword evidence="3" id="KW-1003">Cell membrane</keyword>
<dbReference type="EMBL" id="JBHTKJ010000031">
    <property type="protein sequence ID" value="MFD1039096.1"/>
    <property type="molecule type" value="Genomic_DNA"/>
</dbReference>
<evidence type="ECO:0000256" key="8">
    <source>
        <dbReference type="SAM" id="Phobius"/>
    </source>
</evidence>
<feature type="transmembrane region" description="Helical" evidence="8">
    <location>
        <begin position="31"/>
        <end position="49"/>
    </location>
</feature>
<dbReference type="Proteomes" id="UP001597040">
    <property type="component" value="Unassembled WGS sequence"/>
</dbReference>
<feature type="transmembrane region" description="Helical" evidence="8">
    <location>
        <begin position="55"/>
        <end position="75"/>
    </location>
</feature>
<feature type="compositionally biased region" description="Basic and acidic residues" evidence="7">
    <location>
        <begin position="191"/>
        <end position="210"/>
    </location>
</feature>
<evidence type="ECO:0000259" key="9">
    <source>
        <dbReference type="Pfam" id="PF04239"/>
    </source>
</evidence>
<evidence type="ECO:0000313" key="10">
    <source>
        <dbReference type="EMBL" id="MFD1039096.1"/>
    </source>
</evidence>
<evidence type="ECO:0000256" key="5">
    <source>
        <dbReference type="ARBA" id="ARBA00022989"/>
    </source>
</evidence>
<dbReference type="RefSeq" id="WP_390362719.1">
    <property type="nucleotide sequence ID" value="NZ_JBHTKJ010000031.1"/>
</dbReference>
<dbReference type="Gene3D" id="3.30.240.20">
    <property type="entry name" value="bsu07140 like domains"/>
    <property type="match status" value="1"/>
</dbReference>
<dbReference type="Pfam" id="PF04239">
    <property type="entry name" value="DUF421"/>
    <property type="match status" value="1"/>
</dbReference>
<comment type="subcellular location">
    <subcellularLocation>
        <location evidence="1">Cell membrane</location>
        <topology evidence="1">Multi-pass membrane protein</topology>
    </subcellularLocation>
</comment>
<feature type="domain" description="YetF C-terminal" evidence="9">
    <location>
        <begin position="80"/>
        <end position="152"/>
    </location>
</feature>
<keyword evidence="4 8" id="KW-0812">Transmembrane</keyword>